<evidence type="ECO:0000313" key="1">
    <source>
        <dbReference type="EMBL" id="CAI9966617.1"/>
    </source>
</evidence>
<dbReference type="Proteomes" id="UP001642409">
    <property type="component" value="Unassembled WGS sequence"/>
</dbReference>
<reference evidence="1" key="1">
    <citation type="submission" date="2023-06" db="EMBL/GenBank/DDBJ databases">
        <authorList>
            <person name="Kurt Z."/>
        </authorList>
    </citation>
    <scope>NUCLEOTIDE SEQUENCE</scope>
</reference>
<proteinExistence type="predicted"/>
<dbReference type="EMBL" id="CATOUU010001008">
    <property type="protein sequence ID" value="CAI9966617.1"/>
    <property type="molecule type" value="Genomic_DNA"/>
</dbReference>
<gene>
    <name evidence="2" type="ORF">HINF_LOCUS51194</name>
    <name evidence="1" type="ORF">HINF_LOCUS54262</name>
</gene>
<protein>
    <submittedName>
        <fullName evidence="2">Hypothetical_protein</fullName>
    </submittedName>
</protein>
<evidence type="ECO:0000313" key="3">
    <source>
        <dbReference type="Proteomes" id="UP001642409"/>
    </source>
</evidence>
<keyword evidence="3" id="KW-1185">Reference proteome</keyword>
<evidence type="ECO:0000313" key="2">
    <source>
        <dbReference type="EMBL" id="CAL6064107.1"/>
    </source>
</evidence>
<accession>A0AA86R5Y3</accession>
<dbReference type="EMBL" id="CAXDID020000249">
    <property type="protein sequence ID" value="CAL6064107.1"/>
    <property type="molecule type" value="Genomic_DNA"/>
</dbReference>
<reference evidence="2 3" key="2">
    <citation type="submission" date="2024-07" db="EMBL/GenBank/DDBJ databases">
        <authorList>
            <person name="Akdeniz Z."/>
        </authorList>
    </citation>
    <scope>NUCLEOTIDE SEQUENCE [LARGE SCALE GENOMIC DNA]</scope>
</reference>
<sequence>MLKLNDFPLFYYLLFFCSISKCRLDIIISSIAMLINMQAKYLDVMILSIFVKQSVISLNSRTLIKPRVIQIARIQMKQIVFGLIEHSNSANYIIYNILLACLSYCIHYSQNTYIDTFKIQICKYGHNDIFHQHFCPCVPDLSEHSLIFKTIKYLGLFAAIQFTSGCNIFSCQCTPQNLLQSSREQGQPF</sequence>
<dbReference type="AlphaFoldDB" id="A0AA86R5Y3"/>
<name>A0AA86R5Y3_9EUKA</name>
<comment type="caution">
    <text evidence="1">The sequence shown here is derived from an EMBL/GenBank/DDBJ whole genome shotgun (WGS) entry which is preliminary data.</text>
</comment>
<organism evidence="1">
    <name type="scientific">Hexamita inflata</name>
    <dbReference type="NCBI Taxonomy" id="28002"/>
    <lineage>
        <taxon>Eukaryota</taxon>
        <taxon>Metamonada</taxon>
        <taxon>Diplomonadida</taxon>
        <taxon>Hexamitidae</taxon>
        <taxon>Hexamitinae</taxon>
        <taxon>Hexamita</taxon>
    </lineage>
</organism>